<comment type="subcellular location">
    <subcellularLocation>
        <location evidence="10">Cytoplasm</location>
    </subcellularLocation>
</comment>
<comment type="similarity">
    <text evidence="2 10">Belongs to the urocanase family.</text>
</comment>
<dbReference type="Proteomes" id="UP000244810">
    <property type="component" value="Unassembled WGS sequence"/>
</dbReference>
<dbReference type="Gene3D" id="3.40.1770.10">
    <property type="entry name" value="Urocanase superfamily"/>
    <property type="match status" value="1"/>
</dbReference>
<dbReference type="NCBIfam" id="NF003820">
    <property type="entry name" value="PRK05414.1"/>
    <property type="match status" value="1"/>
</dbReference>
<feature type="binding site" evidence="10">
    <location>
        <position position="201"/>
    </location>
    <ligand>
        <name>NAD(+)</name>
        <dbReference type="ChEBI" id="CHEBI:57540"/>
    </ligand>
</feature>
<sequence>MTNPRHNIRDVYPDTGTEITAKSWLTEAPMRMLMNNLHPDVAENPHELVVYGGIGRAARTWQDFDTIVASLKELEDDQTLLVQSGKPVGVFRTHKDAPRVLIANSNLVPHWANWKHFNELDKKGLAMYGQMTAGSWIYIGSQGIVQGTYETFVEAGRQHYDGKLTGRWILTGGLGGMGGAQPLAAVMAGACCLAVECDETRADFRLRTRYVDEKTHSIDEALDMIDRWTKAGEAKSVALIGNAADVFPELVRRGVRPDIVTDQTSAHDPVHGYLPQGWTVAEWREKQQSDPDAVEKAARASMKVHVAAMVDFWNAGVPTLDYGNNIRQVALEEGLEDAFAFPGFVPAYIRPLFCRGIGPFRWAALSGDPEDIYKTDAKVKELVDDPHLHNWLDMARERISFQGLPARICWVGLGVRHKLGLAFNEMVRNGELKAPVVIGRDHLDSGSVASPNRETEAMKDGSDAVSDWPLLNALLNTASGATWVSLHHGGGVGMGFSQHSGMVICCDGSEDADRRLANVLWNDPATGVMRHADAGYDIAKDCAREHGLNLPGIL</sequence>
<dbReference type="EC" id="4.2.1.49" evidence="3 10"/>
<feature type="binding site" evidence="10">
    <location>
        <begin position="176"/>
        <end position="178"/>
    </location>
    <ligand>
        <name>NAD(+)</name>
        <dbReference type="ChEBI" id="CHEBI:57540"/>
    </ligand>
</feature>
<keyword evidence="5 10" id="KW-0520">NAD</keyword>
<feature type="binding site" evidence="10">
    <location>
        <begin position="273"/>
        <end position="274"/>
    </location>
    <ligand>
        <name>NAD(+)</name>
        <dbReference type="ChEBI" id="CHEBI:57540"/>
    </ligand>
</feature>
<dbReference type="Pfam" id="PF17392">
    <property type="entry name" value="Urocanase_C"/>
    <property type="match status" value="1"/>
</dbReference>
<comment type="pathway">
    <text evidence="1 10">Amino-acid degradation; L-histidine degradation into L-glutamate; N-formimidoyl-L-glutamate from L-histidine: step 2/3.</text>
</comment>
<evidence type="ECO:0000259" key="11">
    <source>
        <dbReference type="Pfam" id="PF01175"/>
    </source>
</evidence>
<dbReference type="GO" id="GO:0005737">
    <property type="term" value="C:cytoplasm"/>
    <property type="evidence" value="ECO:0007669"/>
    <property type="project" value="UniProtKB-SubCell"/>
</dbReference>
<evidence type="ECO:0000256" key="9">
    <source>
        <dbReference type="ARBA" id="ARBA00056569"/>
    </source>
</evidence>
<feature type="binding site" evidence="10">
    <location>
        <begin position="52"/>
        <end position="53"/>
    </location>
    <ligand>
        <name>NAD(+)</name>
        <dbReference type="ChEBI" id="CHEBI:57540"/>
    </ligand>
</feature>
<dbReference type="InterPro" id="IPR023637">
    <property type="entry name" value="Urocanase-like"/>
</dbReference>
<dbReference type="Pfam" id="PF01175">
    <property type="entry name" value="Urocanase"/>
    <property type="match status" value="1"/>
</dbReference>
<dbReference type="UniPathway" id="UPA00379">
    <property type="reaction ID" value="UER00550"/>
</dbReference>
<comment type="cofactor">
    <cofactor evidence="10">
        <name>NAD(+)</name>
        <dbReference type="ChEBI" id="CHEBI:57540"/>
    </cofactor>
    <text evidence="10">Binds 1 NAD(+) per subunit.</text>
</comment>
<feature type="binding site" evidence="10">
    <location>
        <position position="322"/>
    </location>
    <ligand>
        <name>NAD(+)</name>
        <dbReference type="ChEBI" id="CHEBI:57540"/>
    </ligand>
</feature>
<dbReference type="InterPro" id="IPR035401">
    <property type="entry name" value="Urocanase_C"/>
</dbReference>
<dbReference type="AlphaFoldDB" id="A0A2T7USU1"/>
<dbReference type="HAMAP" id="MF_00577">
    <property type="entry name" value="HutU"/>
    <property type="match status" value="1"/>
</dbReference>
<feature type="domain" description="Urocanase N-terminal" evidence="12">
    <location>
        <begin position="14"/>
        <end position="137"/>
    </location>
</feature>
<accession>A0A2T7USU1</accession>
<reference evidence="14 15" key="1">
    <citation type="journal article" date="2011" name="Syst. Appl. Microbiol.">
        <title>Defluviimonas denitrificans gen. nov., sp. nov., and Pararhodobacter aggregans gen. nov., sp. nov., non-phototrophic Rhodobacteraceae from the biofilter of a marine aquaculture.</title>
        <authorList>
            <person name="Foesel B.U."/>
            <person name="Drake H.L."/>
            <person name="Schramm A."/>
        </authorList>
    </citation>
    <scope>NUCLEOTIDE SEQUENCE [LARGE SCALE GENOMIC DNA]</scope>
    <source>
        <strain evidence="14 15">D1-19</strain>
    </source>
</reference>
<feature type="binding site" evidence="10">
    <location>
        <begin position="263"/>
        <end position="267"/>
    </location>
    <ligand>
        <name>NAD(+)</name>
        <dbReference type="ChEBI" id="CHEBI:57540"/>
    </ligand>
</feature>
<dbReference type="Pfam" id="PF17391">
    <property type="entry name" value="Urocanase_N"/>
    <property type="match status" value="1"/>
</dbReference>
<dbReference type="GO" id="GO:0016153">
    <property type="term" value="F:urocanate hydratase activity"/>
    <property type="evidence" value="ECO:0007669"/>
    <property type="project" value="UniProtKB-UniRule"/>
</dbReference>
<dbReference type="InterPro" id="IPR036190">
    <property type="entry name" value="Urocanase_sf"/>
</dbReference>
<dbReference type="InterPro" id="IPR035085">
    <property type="entry name" value="Urocanase_Rossmann-like"/>
</dbReference>
<feature type="binding site" evidence="10">
    <location>
        <position position="491"/>
    </location>
    <ligand>
        <name>NAD(+)</name>
        <dbReference type="ChEBI" id="CHEBI:57540"/>
    </ligand>
</feature>
<keyword evidence="15" id="KW-1185">Reference proteome</keyword>
<dbReference type="EMBL" id="QDDR01000004">
    <property type="protein sequence ID" value="PVE47724.1"/>
    <property type="molecule type" value="Genomic_DNA"/>
</dbReference>
<dbReference type="InterPro" id="IPR023636">
    <property type="entry name" value="Urocanase_CS"/>
</dbReference>
<name>A0A2T7USU1_9RHOB</name>
<evidence type="ECO:0000256" key="4">
    <source>
        <dbReference type="ARBA" id="ARBA00022808"/>
    </source>
</evidence>
<evidence type="ECO:0000313" key="14">
    <source>
        <dbReference type="EMBL" id="PVE47724.1"/>
    </source>
</evidence>
<evidence type="ECO:0000313" key="15">
    <source>
        <dbReference type="Proteomes" id="UP000244810"/>
    </source>
</evidence>
<dbReference type="Gene3D" id="3.40.50.10730">
    <property type="entry name" value="Urocanase like domains"/>
    <property type="match status" value="1"/>
</dbReference>
<dbReference type="OrthoDB" id="9764874at2"/>
<dbReference type="InterPro" id="IPR055351">
    <property type="entry name" value="Urocanase"/>
</dbReference>
<dbReference type="PANTHER" id="PTHR12216:SF4">
    <property type="entry name" value="UROCANATE HYDRATASE"/>
    <property type="match status" value="1"/>
</dbReference>
<evidence type="ECO:0000256" key="6">
    <source>
        <dbReference type="ARBA" id="ARBA00023239"/>
    </source>
</evidence>
<dbReference type="SUPFAM" id="SSF111326">
    <property type="entry name" value="Urocanase"/>
    <property type="match status" value="1"/>
</dbReference>
<dbReference type="GO" id="GO:0019557">
    <property type="term" value="P:L-histidine catabolic process to glutamate and formate"/>
    <property type="evidence" value="ECO:0007669"/>
    <property type="project" value="UniProtKB-UniPathway"/>
</dbReference>
<evidence type="ECO:0000256" key="2">
    <source>
        <dbReference type="ARBA" id="ARBA00007578"/>
    </source>
</evidence>
<dbReference type="PANTHER" id="PTHR12216">
    <property type="entry name" value="UROCANATE HYDRATASE"/>
    <property type="match status" value="1"/>
</dbReference>
<gene>
    <name evidence="10" type="primary">hutU</name>
    <name evidence="14" type="ORF">DDE23_09800</name>
</gene>
<evidence type="ECO:0000259" key="13">
    <source>
        <dbReference type="Pfam" id="PF17392"/>
    </source>
</evidence>
<feature type="binding site" evidence="10">
    <location>
        <position position="196"/>
    </location>
    <ligand>
        <name>NAD(+)</name>
        <dbReference type="ChEBI" id="CHEBI:57540"/>
    </ligand>
</feature>
<dbReference type="InterPro" id="IPR038364">
    <property type="entry name" value="Urocanase_central_sf"/>
</dbReference>
<organism evidence="14 15">
    <name type="scientific">Pararhodobacter aggregans</name>
    <dbReference type="NCBI Taxonomy" id="404875"/>
    <lineage>
        <taxon>Bacteria</taxon>
        <taxon>Pseudomonadati</taxon>
        <taxon>Pseudomonadota</taxon>
        <taxon>Alphaproteobacteria</taxon>
        <taxon>Rhodobacterales</taxon>
        <taxon>Paracoccaceae</taxon>
        <taxon>Pararhodobacter</taxon>
    </lineage>
</organism>
<feature type="binding site" evidence="10">
    <location>
        <position position="130"/>
    </location>
    <ligand>
        <name>NAD(+)</name>
        <dbReference type="ChEBI" id="CHEBI:57540"/>
    </ligand>
</feature>
<dbReference type="NCBIfam" id="TIGR01228">
    <property type="entry name" value="hutU"/>
    <property type="match status" value="1"/>
</dbReference>
<keyword evidence="6 10" id="KW-0456">Lyase</keyword>
<protein>
    <recommendedName>
        <fullName evidence="3 10">Urocanate hydratase</fullName>
        <shortName evidence="10">Urocanase</shortName>
        <ecNumber evidence="3 10">4.2.1.49</ecNumber>
    </recommendedName>
    <alternativeName>
        <fullName evidence="7 10">Imidazolonepropionate hydrolase</fullName>
    </alternativeName>
</protein>
<evidence type="ECO:0000256" key="5">
    <source>
        <dbReference type="ARBA" id="ARBA00023027"/>
    </source>
</evidence>
<keyword evidence="10" id="KW-0963">Cytoplasm</keyword>
<feature type="binding site" evidence="10">
    <location>
        <begin position="242"/>
        <end position="243"/>
    </location>
    <ligand>
        <name>NAD(+)</name>
        <dbReference type="ChEBI" id="CHEBI:57540"/>
    </ligand>
</feature>
<evidence type="ECO:0000256" key="8">
    <source>
        <dbReference type="ARBA" id="ARBA00047623"/>
    </source>
</evidence>
<dbReference type="InterPro" id="IPR035400">
    <property type="entry name" value="Urocanase_N"/>
</dbReference>
<dbReference type="PROSITE" id="PS01233">
    <property type="entry name" value="UROCANASE"/>
    <property type="match status" value="1"/>
</dbReference>
<feature type="active site" evidence="10">
    <location>
        <position position="409"/>
    </location>
</feature>
<dbReference type="RefSeq" id="WP_107751096.1">
    <property type="nucleotide sequence ID" value="NZ_QBKF01000003.1"/>
</dbReference>
<dbReference type="FunFam" id="3.40.50.10730:FF:000001">
    <property type="entry name" value="Urocanate hydratase"/>
    <property type="match status" value="1"/>
</dbReference>
<comment type="catalytic activity">
    <reaction evidence="8 10">
        <text>4-imidazolone-5-propanoate = trans-urocanate + H2O</text>
        <dbReference type="Rhea" id="RHEA:13101"/>
        <dbReference type="ChEBI" id="CHEBI:15377"/>
        <dbReference type="ChEBI" id="CHEBI:17771"/>
        <dbReference type="ChEBI" id="CHEBI:77893"/>
        <dbReference type="EC" id="4.2.1.49"/>
    </reaction>
</comment>
<dbReference type="GO" id="GO:0019556">
    <property type="term" value="P:L-histidine catabolic process to glutamate and formamide"/>
    <property type="evidence" value="ECO:0007669"/>
    <property type="project" value="UniProtKB-UniPathway"/>
</dbReference>
<proteinExistence type="inferred from homology"/>
<feature type="domain" description="Urocanase Rossmann-like" evidence="11">
    <location>
        <begin position="140"/>
        <end position="348"/>
    </location>
</feature>
<feature type="domain" description="Urocanase C-terminal" evidence="13">
    <location>
        <begin position="351"/>
        <end position="544"/>
    </location>
</feature>
<comment type="function">
    <text evidence="9 10">Catalyzes the conversion of urocanate to 4-imidazolone-5-propionate.</text>
</comment>
<evidence type="ECO:0000256" key="3">
    <source>
        <dbReference type="ARBA" id="ARBA00011992"/>
    </source>
</evidence>
<keyword evidence="4 10" id="KW-0369">Histidine metabolism</keyword>
<comment type="caution">
    <text evidence="14">The sequence shown here is derived from an EMBL/GenBank/DDBJ whole genome shotgun (WGS) entry which is preliminary data.</text>
</comment>
<evidence type="ECO:0000256" key="10">
    <source>
        <dbReference type="HAMAP-Rule" id="MF_00577"/>
    </source>
</evidence>
<evidence type="ECO:0000256" key="7">
    <source>
        <dbReference type="ARBA" id="ARBA00031640"/>
    </source>
</evidence>
<dbReference type="PIRSF" id="PIRSF001423">
    <property type="entry name" value="Urocanate_hydrat"/>
    <property type="match status" value="1"/>
</dbReference>
<evidence type="ECO:0000259" key="12">
    <source>
        <dbReference type="Pfam" id="PF17391"/>
    </source>
</evidence>
<evidence type="ECO:0000256" key="1">
    <source>
        <dbReference type="ARBA" id="ARBA00004794"/>
    </source>
</evidence>